<gene>
    <name evidence="1" type="ORF">GLOINDRAFT_19873</name>
</gene>
<proteinExistence type="predicted"/>
<sequence length="55" mass="6386">MISNEEILKVILPNNHEQEVDELNSNSLPSITHSEAIEHYDKKKALNNILFLRDK</sequence>
<name>U9UKS8_RHIID</name>
<evidence type="ECO:0000313" key="1">
    <source>
        <dbReference type="EMBL" id="ESA19178.1"/>
    </source>
</evidence>
<organism evidence="1">
    <name type="scientific">Rhizophagus irregularis (strain DAOM 181602 / DAOM 197198 / MUCL 43194)</name>
    <name type="common">Arbuscular mycorrhizal fungus</name>
    <name type="synonym">Glomus intraradices</name>
    <dbReference type="NCBI Taxonomy" id="747089"/>
    <lineage>
        <taxon>Eukaryota</taxon>
        <taxon>Fungi</taxon>
        <taxon>Fungi incertae sedis</taxon>
        <taxon>Mucoromycota</taxon>
        <taxon>Glomeromycotina</taxon>
        <taxon>Glomeromycetes</taxon>
        <taxon>Glomerales</taxon>
        <taxon>Glomeraceae</taxon>
        <taxon>Rhizophagus</taxon>
    </lineage>
</organism>
<reference evidence="1" key="1">
    <citation type="submission" date="2013-07" db="EMBL/GenBank/DDBJ databases">
        <title>The genome of an arbuscular mycorrhizal fungus provides insights into the evolution of the oldest plant symbiosis.</title>
        <authorList>
            <consortium name="DOE Joint Genome Institute"/>
            <person name="Tisserant E."/>
            <person name="Malbreil M."/>
            <person name="Kuo A."/>
            <person name="Kohler A."/>
            <person name="Symeonidi A."/>
            <person name="Balestrini R."/>
            <person name="Charron P."/>
            <person name="Duensing N."/>
            <person name="Frei-dit-Frey N."/>
            <person name="Gianinazzi-Pearson V."/>
            <person name="Gilbert B."/>
            <person name="Handa Y."/>
            <person name="Hijri M."/>
            <person name="Kaul R."/>
            <person name="Kawaguchi M."/>
            <person name="Krajinski F."/>
            <person name="Lammers P."/>
            <person name="Lapierre D."/>
            <person name="Masclaux F.G."/>
            <person name="Murat C."/>
            <person name="Morin E."/>
            <person name="Ndikumana S."/>
            <person name="Pagni M."/>
            <person name="Petitpierre D."/>
            <person name="Requena N."/>
            <person name="Rosikiewicz P."/>
            <person name="Riley R."/>
            <person name="Saito K."/>
            <person name="San Clemente H."/>
            <person name="Shapiro H."/>
            <person name="van Tuinen D."/>
            <person name="Becard G."/>
            <person name="Bonfante P."/>
            <person name="Paszkowski U."/>
            <person name="Shachar-Hill Y."/>
            <person name="Young J.P."/>
            <person name="Sanders I.R."/>
            <person name="Henrissat B."/>
            <person name="Rensing S.A."/>
            <person name="Grigoriev I.V."/>
            <person name="Corradi N."/>
            <person name="Roux C."/>
            <person name="Martin F."/>
        </authorList>
    </citation>
    <scope>NUCLEOTIDE SEQUENCE</scope>
    <source>
        <strain evidence="1">DAOM 197198</strain>
    </source>
</reference>
<dbReference type="HOGENOM" id="CLU_3033501_0_0_1"/>
<dbReference type="AlphaFoldDB" id="U9UKS8"/>
<accession>U9UKS8</accession>
<protein>
    <submittedName>
        <fullName evidence="1">Uncharacterized protein</fullName>
    </submittedName>
</protein>
<dbReference type="EMBL" id="KI278496">
    <property type="protein sequence ID" value="ESA19178.1"/>
    <property type="molecule type" value="Genomic_DNA"/>
</dbReference>